<dbReference type="Proteomes" id="UP000183046">
    <property type="component" value="Unassembled WGS sequence"/>
</dbReference>
<evidence type="ECO:0000313" key="2">
    <source>
        <dbReference type="Proteomes" id="UP000183046"/>
    </source>
</evidence>
<comment type="caution">
    <text evidence="1">The sequence shown here is derived from an EMBL/GenBank/DDBJ whole genome shotgun (WGS) entry which is preliminary data.</text>
</comment>
<dbReference type="RefSeq" id="WP_155684878.1">
    <property type="nucleotide sequence ID" value="NZ_FMWB01000024.1"/>
</dbReference>
<dbReference type="EMBL" id="FMWB01000024">
    <property type="protein sequence ID" value="SCZ48382.1"/>
    <property type="molecule type" value="Genomic_DNA"/>
</dbReference>
<dbReference type="GO" id="GO:0015074">
    <property type="term" value="P:DNA integration"/>
    <property type="evidence" value="ECO:0007669"/>
    <property type="project" value="InterPro"/>
</dbReference>
<dbReference type="GO" id="GO:0006310">
    <property type="term" value="P:DNA recombination"/>
    <property type="evidence" value="ECO:0007669"/>
    <property type="project" value="InterPro"/>
</dbReference>
<proteinExistence type="predicted"/>
<gene>
    <name evidence="1" type="ORF">SAMN05216279_1243</name>
</gene>
<protein>
    <recommendedName>
        <fullName evidence="3">Integrase</fullName>
    </recommendedName>
</protein>
<dbReference type="AlphaFoldDB" id="A0A1G5PFR5"/>
<dbReference type="GO" id="GO:0003677">
    <property type="term" value="F:DNA binding"/>
    <property type="evidence" value="ECO:0007669"/>
    <property type="project" value="InterPro"/>
</dbReference>
<dbReference type="GeneID" id="92663938"/>
<reference evidence="2" key="1">
    <citation type="submission" date="2016-10" db="EMBL/GenBank/DDBJ databases">
        <authorList>
            <person name="de Groot N.N."/>
        </authorList>
    </citation>
    <scope>NUCLEOTIDE SEQUENCE [LARGE SCALE GENOMIC DNA]</scope>
    <source>
        <strain evidence="2">DSM 15758</strain>
    </source>
</reference>
<evidence type="ECO:0008006" key="3">
    <source>
        <dbReference type="Google" id="ProtNLM"/>
    </source>
</evidence>
<dbReference type="Gene3D" id="1.10.443.10">
    <property type="entry name" value="Intergrase catalytic core"/>
    <property type="match status" value="1"/>
</dbReference>
<sequence>MTKNILSELGLGIDSPLAIPDAPNYRPPCWPPQRDWPVIIDAAGQVVSRWGDAIWRLDPWAGKRLTLNFGDGPDKKYVAAIDPANADLLRTVIGWWLYGPNGARGYRGLKTRFDQMRRLFVLCTQEGILASELSHFPRVADRLPEVLQASRSGEFLALLHELYERRDALGFTLLDRAGLARLAAAMPDHQKLQTPYIPPRIWHYQITRLRECLDDFLAHRGQVEECFRFCLAAYRHNSASLQGQRRPQSFYPFQWPSDGSNGKWTGRQYYGPFIDTAHRFGMVELFRRWLGVSDDEIRIQTLSRYLNLVSRSGLCYLLNFSLMRVEEAWNLRADCLHIERDPQFGDIHVLCGRTTKTMSDSEALWVTSPSAQVAVEAMRVVADLRAECDSPPGEASVPDDPAKRYLLDYCLEPWGTKFTKINRTIRPSIPSYAHVLQWFDKLFDREQLRITPEDFELARLVTPTLTDEFAVGKIWPLAWHQLRRTGAVNMQASGLVSDASLQFQLKHVARAMSLYYGQNHSRVRLEEKAHTYYVRTMYETLGRQLQQLTSNRFVSPHGEKRKSEIVRLISASDAKKAINLAKKGTVTHRPILLGICTSRTPCPYGGIDNIARCGGGDSPGETKPCADVLYDPEQLDEVEVLEAVLDERLAAAEVDSPLRTSLEAQKRSVENYRHVIRQT</sequence>
<name>A0A1G5PFR5_9PSED</name>
<accession>A0A1G5PFR5</accession>
<dbReference type="InterPro" id="IPR013762">
    <property type="entry name" value="Integrase-like_cat_sf"/>
</dbReference>
<evidence type="ECO:0000313" key="1">
    <source>
        <dbReference type="EMBL" id="SCZ48382.1"/>
    </source>
</evidence>
<organism evidence="1 2">
    <name type="scientific">Pseudomonas oryzihabitans</name>
    <dbReference type="NCBI Taxonomy" id="47885"/>
    <lineage>
        <taxon>Bacteria</taxon>
        <taxon>Pseudomonadati</taxon>
        <taxon>Pseudomonadota</taxon>
        <taxon>Gammaproteobacteria</taxon>
        <taxon>Pseudomonadales</taxon>
        <taxon>Pseudomonadaceae</taxon>
        <taxon>Pseudomonas</taxon>
    </lineage>
</organism>